<feature type="region of interest" description="Disordered" evidence="3">
    <location>
        <begin position="618"/>
        <end position="649"/>
    </location>
</feature>
<dbReference type="Proteomes" id="UP000283269">
    <property type="component" value="Unassembled WGS sequence"/>
</dbReference>
<name>A0A409XPX3_PSICY</name>
<dbReference type="GO" id="GO:1903373">
    <property type="term" value="P:positive regulation of endoplasmic reticulum tubular network organization"/>
    <property type="evidence" value="ECO:0007669"/>
    <property type="project" value="UniProtKB-UniRule"/>
</dbReference>
<organism evidence="5 6">
    <name type="scientific">Psilocybe cyanescens</name>
    <dbReference type="NCBI Taxonomy" id="93625"/>
    <lineage>
        <taxon>Eukaryota</taxon>
        <taxon>Fungi</taxon>
        <taxon>Dikarya</taxon>
        <taxon>Basidiomycota</taxon>
        <taxon>Agaricomycotina</taxon>
        <taxon>Agaricomycetes</taxon>
        <taxon>Agaricomycetidae</taxon>
        <taxon>Agaricales</taxon>
        <taxon>Agaricineae</taxon>
        <taxon>Strophariaceae</taxon>
        <taxon>Psilocybe</taxon>
    </lineage>
</organism>
<dbReference type="InterPro" id="IPR040115">
    <property type="entry name" value="Lnp"/>
</dbReference>
<accession>A0A409XPX3</accession>
<feature type="compositionally biased region" description="Polar residues" evidence="3">
    <location>
        <begin position="356"/>
        <end position="366"/>
    </location>
</feature>
<dbReference type="GO" id="GO:0098826">
    <property type="term" value="C:endoplasmic reticulum tubular network membrane"/>
    <property type="evidence" value="ECO:0007669"/>
    <property type="project" value="UniProtKB-UniRule"/>
</dbReference>
<keyword evidence="1" id="KW-0862">Zinc</keyword>
<evidence type="ECO:0000256" key="2">
    <source>
        <dbReference type="SAM" id="Coils"/>
    </source>
</evidence>
<evidence type="ECO:0000256" key="3">
    <source>
        <dbReference type="SAM" id="MobiDB-lite"/>
    </source>
</evidence>
<comment type="similarity">
    <text evidence="1">Belongs to the lunapark family.</text>
</comment>
<dbReference type="InterPro" id="IPR019273">
    <property type="entry name" value="Lunapark_Znf"/>
</dbReference>
<keyword evidence="1" id="KW-0472">Membrane</keyword>
<dbReference type="GO" id="GO:0008270">
    <property type="term" value="F:zinc ion binding"/>
    <property type="evidence" value="ECO:0007669"/>
    <property type="project" value="UniProtKB-KW"/>
</dbReference>
<feature type="non-terminal residue" evidence="5">
    <location>
        <position position="1"/>
    </location>
</feature>
<reference evidence="5 6" key="1">
    <citation type="journal article" date="2018" name="Evol. Lett.">
        <title>Horizontal gene cluster transfer increased hallucinogenic mushroom diversity.</title>
        <authorList>
            <person name="Reynolds H.T."/>
            <person name="Vijayakumar V."/>
            <person name="Gluck-Thaler E."/>
            <person name="Korotkin H.B."/>
            <person name="Matheny P.B."/>
            <person name="Slot J.C."/>
        </authorList>
    </citation>
    <scope>NUCLEOTIDE SEQUENCE [LARGE SCALE GENOMIC DNA]</scope>
    <source>
        <strain evidence="5 6">2631</strain>
    </source>
</reference>
<feature type="coiled-coil region" evidence="2">
    <location>
        <begin position="497"/>
        <end position="538"/>
    </location>
</feature>
<evidence type="ECO:0000259" key="4">
    <source>
        <dbReference type="Pfam" id="PF10058"/>
    </source>
</evidence>
<sequence>WHLRQRSQHSTRTLHATTSIALILSQQSVSRDLMSFIRRIFSKKTEEDYETILSNLANEVQERQLKLSEIRLRERRSTLVVTLYTLAAWGAYVSLWYLNALPGITDGTYVRNAGMERIVKVLPVAIGPIVILFIRRVVQIWYKRKGDAEEKYLKELMKKRRDKVEEIKKKTNYYSTRDLIQKYDDATPSATPLRARLPQGQAPPTTPMRPQGPPNGNSVPQTPMPSAGLQAHLSRKVAIHIYRYISSLISLREASTPTYPIAPPRKQWYDKLADALLGDDDPSTASPSSRYALICEKCFNHNGLVKESMWEEAQYVCPKCGHFNASARSKKDPYHSPSSPSTTTTLQPSSAQSQSGLRVTSNVPKTTTIHKSRAFNMESMVNDPEFASQMVRHLNKVLKVAHLRIQELESQIQNEVQNADNTFKERAAAAEYAMEVMRRNYDDLSTENKLLRGSLEELKDTKKPRIKMEKSEPQPKTIKIMVDRSISTEECGVETEKQELERALEMYYAKYKAKRKQIKDLTQTCNELQRQLTASRAEKGEAAKAEKEHRKVYASALAGSTIIKNMQCTRPNRALAMTPTVRYFYQADILKIELLGLQNVGFDDGLYKTLTKKFGGNRPSLPVILPEPSRNRPRAPTKGVPLNKRKRVD</sequence>
<protein>
    <recommendedName>
        <fullName evidence="1">Endoplasmic reticulum junction formation protein lunapark</fullName>
    </recommendedName>
</protein>
<feature type="domain" description="Lunapark zinc ribbon" evidence="4">
    <location>
        <begin position="268"/>
        <end position="324"/>
    </location>
</feature>
<dbReference type="GO" id="GO:0071788">
    <property type="term" value="P:endoplasmic reticulum tubular network maintenance"/>
    <property type="evidence" value="ECO:0007669"/>
    <property type="project" value="UniProtKB-UniRule"/>
</dbReference>
<feature type="transmembrane region" description="Helical" evidence="1">
    <location>
        <begin position="118"/>
        <end position="138"/>
    </location>
</feature>
<comment type="subcellular location">
    <subcellularLocation>
        <location evidence="1">Endoplasmic reticulum membrane</location>
        <topology evidence="1">Multi-pass membrane protein</topology>
    </subcellularLocation>
</comment>
<gene>
    <name evidence="5" type="ORF">CVT25_003870</name>
</gene>
<keyword evidence="1" id="KW-0812">Transmembrane</keyword>
<feature type="region of interest" description="Disordered" evidence="3">
    <location>
        <begin position="327"/>
        <end position="366"/>
    </location>
</feature>
<dbReference type="Pfam" id="PF10058">
    <property type="entry name" value="Zn_ribbon_10"/>
    <property type="match status" value="1"/>
</dbReference>
<dbReference type="STRING" id="93625.A0A409XPX3"/>
<comment type="domain">
    <text evidence="1">The C4-type zinc finger motif is necessary both for its ER three-way tubular junction localization and formation.</text>
</comment>
<evidence type="ECO:0000256" key="1">
    <source>
        <dbReference type="RuleBase" id="RU367073"/>
    </source>
</evidence>
<dbReference type="PANTHER" id="PTHR22166:SF12">
    <property type="entry name" value="ENDOPLASMIC RETICULUM JUNCTION FORMATION PROTEIN LUNAPARK"/>
    <property type="match status" value="1"/>
</dbReference>
<keyword evidence="6" id="KW-1185">Reference proteome</keyword>
<feature type="compositionally biased region" description="Pro residues" evidence="3">
    <location>
        <begin position="204"/>
        <end position="213"/>
    </location>
</feature>
<feature type="coiled-coil region" evidence="2">
    <location>
        <begin position="391"/>
        <end position="461"/>
    </location>
</feature>
<dbReference type="OrthoDB" id="1725934at2759"/>
<comment type="function">
    <text evidence="1">Plays a role in determining ER morphology.</text>
</comment>
<keyword evidence="1" id="KW-0256">Endoplasmic reticulum</keyword>
<keyword evidence="1" id="KW-0479">Metal-binding</keyword>
<feature type="region of interest" description="Disordered" evidence="3">
    <location>
        <begin position="189"/>
        <end position="227"/>
    </location>
</feature>
<comment type="caution">
    <text evidence="5">The sequence shown here is derived from an EMBL/GenBank/DDBJ whole genome shotgun (WGS) entry which is preliminary data.</text>
</comment>
<feature type="transmembrane region" description="Helical" evidence="1">
    <location>
        <begin position="78"/>
        <end position="98"/>
    </location>
</feature>
<dbReference type="PANTHER" id="PTHR22166">
    <property type="entry name" value="ENDOPLASMIC RETICULUM JUNCTION FORMATION PROTEIN LUNAPARK"/>
    <property type="match status" value="1"/>
</dbReference>
<feature type="compositionally biased region" description="Low complexity" evidence="3">
    <location>
        <begin position="336"/>
        <end position="355"/>
    </location>
</feature>
<proteinExistence type="inferred from homology"/>
<dbReference type="EMBL" id="NHYD01000972">
    <property type="protein sequence ID" value="PPQ92761.1"/>
    <property type="molecule type" value="Genomic_DNA"/>
</dbReference>
<keyword evidence="1" id="KW-0863">Zinc-finger</keyword>
<keyword evidence="1" id="KW-1133">Transmembrane helix</keyword>
<dbReference type="InParanoid" id="A0A409XPX3"/>
<dbReference type="AlphaFoldDB" id="A0A409XPX3"/>
<evidence type="ECO:0000313" key="5">
    <source>
        <dbReference type="EMBL" id="PPQ92761.1"/>
    </source>
</evidence>
<keyword evidence="2" id="KW-0175">Coiled coil</keyword>
<evidence type="ECO:0000313" key="6">
    <source>
        <dbReference type="Proteomes" id="UP000283269"/>
    </source>
</evidence>